<keyword evidence="15" id="KW-0342">GTP-binding</keyword>
<dbReference type="RefSeq" id="WP_021926904.1">
    <property type="nucleotide sequence ID" value="NZ_JACOOT010000015.1"/>
</dbReference>
<dbReference type="SUPFAM" id="SSF52540">
    <property type="entry name" value="P-loop containing nucleoside triphosphate hydrolases"/>
    <property type="match status" value="1"/>
</dbReference>
<dbReference type="EC" id="2.7.1.156" evidence="8"/>
<comment type="similarity">
    <text evidence="7">Belongs to the CobU/CobP family.</text>
</comment>
<evidence type="ECO:0000256" key="14">
    <source>
        <dbReference type="ARBA" id="ARBA00022840"/>
    </source>
</evidence>
<keyword evidence="18" id="KW-0548">Nucleotidyltransferase</keyword>
<dbReference type="GO" id="GO:0005525">
    <property type="term" value="F:GTP binding"/>
    <property type="evidence" value="ECO:0007669"/>
    <property type="project" value="UniProtKB-KW"/>
</dbReference>
<evidence type="ECO:0000256" key="2">
    <source>
        <dbReference type="ARBA" id="ARBA00000711"/>
    </source>
</evidence>
<dbReference type="AlphaFoldDB" id="A0A8I0AD93"/>
<dbReference type="EC" id="2.7.7.62" evidence="9"/>
<evidence type="ECO:0000256" key="6">
    <source>
        <dbReference type="ARBA" id="ARBA00005159"/>
    </source>
</evidence>
<comment type="catalytic activity">
    <reaction evidence="3">
        <text>adenosylcob(III)inamide + GTP = adenosylcob(III)inamide phosphate + GDP + H(+)</text>
        <dbReference type="Rhea" id="RHEA:15765"/>
        <dbReference type="ChEBI" id="CHEBI:2480"/>
        <dbReference type="ChEBI" id="CHEBI:15378"/>
        <dbReference type="ChEBI" id="CHEBI:37565"/>
        <dbReference type="ChEBI" id="CHEBI:58189"/>
        <dbReference type="ChEBI" id="CHEBI:58502"/>
        <dbReference type="EC" id="2.7.1.156"/>
    </reaction>
</comment>
<keyword evidence="14" id="KW-0067">ATP-binding</keyword>
<dbReference type="PANTHER" id="PTHR34848:SF1">
    <property type="entry name" value="BIFUNCTIONAL ADENOSYLCOBALAMIN BIOSYNTHESIS PROTEIN COBU"/>
    <property type="match status" value="1"/>
</dbReference>
<keyword evidence="11 18" id="KW-0808">Transferase</keyword>
<comment type="pathway">
    <text evidence="5">Cofactor biosynthesis; adenosylcobalamin biosynthesis; adenosylcobalamin from cob(II)yrinate a,c-diamide: step 6/7.</text>
</comment>
<evidence type="ECO:0000256" key="10">
    <source>
        <dbReference type="ARBA" id="ARBA00022573"/>
    </source>
</evidence>
<dbReference type="GO" id="GO:0005524">
    <property type="term" value="F:ATP binding"/>
    <property type="evidence" value="ECO:0007669"/>
    <property type="project" value="UniProtKB-KW"/>
</dbReference>
<evidence type="ECO:0000256" key="8">
    <source>
        <dbReference type="ARBA" id="ARBA00012016"/>
    </source>
</evidence>
<proteinExistence type="inferred from homology"/>
<sequence>MEMIIGGAFQGKSDYAKEKHPEICWKNGGKLEEYQLMKAEGVLDFQEFIRKELKAGHDVAGLAEKLAEGNPDIVVVSQEVGYGVVPMDAFDRKYREAVGRVCTGLASKSKKVTRVVCGIGTVIKDA</sequence>
<keyword evidence="12" id="KW-0547">Nucleotide-binding</keyword>
<evidence type="ECO:0000256" key="15">
    <source>
        <dbReference type="ARBA" id="ARBA00023134"/>
    </source>
</evidence>
<comment type="function">
    <text evidence="4">Catalyzes ATP-dependent phosphorylation of adenosylcobinamide and addition of GMP to adenosylcobinamide phosphate.</text>
</comment>
<evidence type="ECO:0000313" key="19">
    <source>
        <dbReference type="Proteomes" id="UP000652847"/>
    </source>
</evidence>
<comment type="pathway">
    <text evidence="6">Cofactor biosynthesis; adenosylcobalamin biosynthesis; adenosylcobalamin from cob(II)yrinate a,c-diamide: step 5/7.</text>
</comment>
<reference evidence="18 19" key="1">
    <citation type="submission" date="2020-08" db="EMBL/GenBank/DDBJ databases">
        <title>Genome public.</title>
        <authorList>
            <person name="Liu C."/>
            <person name="Sun Q."/>
        </authorList>
    </citation>
    <scope>NUCLEOTIDE SEQUENCE [LARGE SCALE GENOMIC DNA]</scope>
    <source>
        <strain evidence="18 19">BX17</strain>
    </source>
</reference>
<dbReference type="Gene3D" id="3.40.50.300">
    <property type="entry name" value="P-loop containing nucleotide triphosphate hydrolases"/>
    <property type="match status" value="1"/>
</dbReference>
<evidence type="ECO:0000256" key="16">
    <source>
        <dbReference type="ARBA" id="ARBA00029570"/>
    </source>
</evidence>
<comment type="caution">
    <text evidence="18">The sequence shown here is derived from an EMBL/GenBank/DDBJ whole genome shotgun (WGS) entry which is preliminary data.</text>
</comment>
<evidence type="ECO:0000256" key="1">
    <source>
        <dbReference type="ARBA" id="ARBA00000312"/>
    </source>
</evidence>
<dbReference type="InterPro" id="IPR027417">
    <property type="entry name" value="P-loop_NTPase"/>
</dbReference>
<organism evidence="18 19">
    <name type="scientific">Blautia segnis</name>
    <dbReference type="NCBI Taxonomy" id="2763030"/>
    <lineage>
        <taxon>Bacteria</taxon>
        <taxon>Bacillati</taxon>
        <taxon>Bacillota</taxon>
        <taxon>Clostridia</taxon>
        <taxon>Lachnospirales</taxon>
        <taxon>Lachnospiraceae</taxon>
        <taxon>Blautia</taxon>
    </lineage>
</organism>
<keyword evidence="10" id="KW-0169">Cobalamin biosynthesis</keyword>
<dbReference type="Pfam" id="PF02283">
    <property type="entry name" value="CobU"/>
    <property type="match status" value="1"/>
</dbReference>
<accession>A0A8I0AD93</accession>
<evidence type="ECO:0000256" key="9">
    <source>
        <dbReference type="ARBA" id="ARBA00012523"/>
    </source>
</evidence>
<dbReference type="GO" id="GO:0008820">
    <property type="term" value="F:cobinamide phosphate guanylyltransferase activity"/>
    <property type="evidence" value="ECO:0007669"/>
    <property type="project" value="UniProtKB-EC"/>
</dbReference>
<evidence type="ECO:0000256" key="17">
    <source>
        <dbReference type="ARBA" id="ARBA00030571"/>
    </source>
</evidence>
<name>A0A8I0AD93_9FIRM</name>
<evidence type="ECO:0000256" key="3">
    <source>
        <dbReference type="ARBA" id="ARBA00001522"/>
    </source>
</evidence>
<dbReference type="EMBL" id="JACOOT010000015">
    <property type="protein sequence ID" value="MBC5650908.1"/>
    <property type="molecule type" value="Genomic_DNA"/>
</dbReference>
<dbReference type="PANTHER" id="PTHR34848">
    <property type="match status" value="1"/>
</dbReference>
<evidence type="ECO:0000256" key="4">
    <source>
        <dbReference type="ARBA" id="ARBA00003889"/>
    </source>
</evidence>
<dbReference type="UniPathway" id="UPA00148">
    <property type="reaction ID" value="UER00236"/>
</dbReference>
<dbReference type="GO" id="GO:0043752">
    <property type="term" value="F:adenosylcobinamide kinase activity"/>
    <property type="evidence" value="ECO:0007669"/>
    <property type="project" value="UniProtKB-EC"/>
</dbReference>
<evidence type="ECO:0000313" key="18">
    <source>
        <dbReference type="EMBL" id="MBC5650908.1"/>
    </source>
</evidence>
<protein>
    <recommendedName>
        <fullName evidence="16">Adenosylcobinamide kinase</fullName>
        <ecNumber evidence="8">2.7.1.156</ecNumber>
        <ecNumber evidence="9">2.7.7.62</ecNumber>
    </recommendedName>
    <alternativeName>
        <fullName evidence="17">Adenosylcobinamide-phosphate guanylyltransferase</fullName>
    </alternativeName>
</protein>
<evidence type="ECO:0000256" key="12">
    <source>
        <dbReference type="ARBA" id="ARBA00022741"/>
    </source>
</evidence>
<comment type="catalytic activity">
    <reaction evidence="1">
        <text>adenosylcob(III)inamide + ATP = adenosylcob(III)inamide phosphate + ADP + H(+)</text>
        <dbReference type="Rhea" id="RHEA:15769"/>
        <dbReference type="ChEBI" id="CHEBI:2480"/>
        <dbReference type="ChEBI" id="CHEBI:15378"/>
        <dbReference type="ChEBI" id="CHEBI:30616"/>
        <dbReference type="ChEBI" id="CHEBI:58502"/>
        <dbReference type="ChEBI" id="CHEBI:456216"/>
        <dbReference type="EC" id="2.7.1.156"/>
    </reaction>
</comment>
<comment type="catalytic activity">
    <reaction evidence="2">
        <text>adenosylcob(III)inamide phosphate + GTP + H(+) = adenosylcob(III)inamide-GDP + diphosphate</text>
        <dbReference type="Rhea" id="RHEA:22712"/>
        <dbReference type="ChEBI" id="CHEBI:15378"/>
        <dbReference type="ChEBI" id="CHEBI:33019"/>
        <dbReference type="ChEBI" id="CHEBI:37565"/>
        <dbReference type="ChEBI" id="CHEBI:58502"/>
        <dbReference type="ChEBI" id="CHEBI:60487"/>
        <dbReference type="EC" id="2.7.7.62"/>
    </reaction>
</comment>
<keyword evidence="19" id="KW-1185">Reference proteome</keyword>
<evidence type="ECO:0000256" key="11">
    <source>
        <dbReference type="ARBA" id="ARBA00022679"/>
    </source>
</evidence>
<evidence type="ECO:0000256" key="7">
    <source>
        <dbReference type="ARBA" id="ARBA00007490"/>
    </source>
</evidence>
<dbReference type="GO" id="GO:0009236">
    <property type="term" value="P:cobalamin biosynthetic process"/>
    <property type="evidence" value="ECO:0007669"/>
    <property type="project" value="UniProtKB-UniPathway"/>
</dbReference>
<dbReference type="InterPro" id="IPR003203">
    <property type="entry name" value="CobU/CobP"/>
</dbReference>
<gene>
    <name evidence="18" type="ORF">H8S54_07255</name>
</gene>
<evidence type="ECO:0000256" key="13">
    <source>
        <dbReference type="ARBA" id="ARBA00022777"/>
    </source>
</evidence>
<keyword evidence="13 18" id="KW-0418">Kinase</keyword>
<evidence type="ECO:0000256" key="5">
    <source>
        <dbReference type="ARBA" id="ARBA00004692"/>
    </source>
</evidence>
<dbReference type="Proteomes" id="UP000652847">
    <property type="component" value="Unassembled WGS sequence"/>
</dbReference>